<proteinExistence type="predicted"/>
<dbReference type="EMBL" id="VSRR010028334">
    <property type="protein sequence ID" value="MPC68764.1"/>
    <property type="molecule type" value="Genomic_DNA"/>
</dbReference>
<organism evidence="1 2">
    <name type="scientific">Portunus trituberculatus</name>
    <name type="common">Swimming crab</name>
    <name type="synonym">Neptunus trituberculatus</name>
    <dbReference type="NCBI Taxonomy" id="210409"/>
    <lineage>
        <taxon>Eukaryota</taxon>
        <taxon>Metazoa</taxon>
        <taxon>Ecdysozoa</taxon>
        <taxon>Arthropoda</taxon>
        <taxon>Crustacea</taxon>
        <taxon>Multicrustacea</taxon>
        <taxon>Malacostraca</taxon>
        <taxon>Eumalacostraca</taxon>
        <taxon>Eucarida</taxon>
        <taxon>Decapoda</taxon>
        <taxon>Pleocyemata</taxon>
        <taxon>Brachyura</taxon>
        <taxon>Eubrachyura</taxon>
        <taxon>Portunoidea</taxon>
        <taxon>Portunidae</taxon>
        <taxon>Portuninae</taxon>
        <taxon>Portunus</taxon>
    </lineage>
</organism>
<dbReference type="AlphaFoldDB" id="A0A5B7HJJ4"/>
<keyword evidence="2" id="KW-1185">Reference proteome</keyword>
<comment type="caution">
    <text evidence="1">The sequence shown here is derived from an EMBL/GenBank/DDBJ whole genome shotgun (WGS) entry which is preliminary data.</text>
</comment>
<protein>
    <submittedName>
        <fullName evidence="1">Uncharacterized protein</fullName>
    </submittedName>
</protein>
<name>A0A5B7HJJ4_PORTR</name>
<sequence length="123" mass="13954">MKPPVSKLSQSTTRNSMRCAWRMRRVARRPVRHSSQPPSLRLTALAVVSHTPSWEDVLVSERVIDALRARRVCVWQPAYLCSGGQLASHTPPTRRDASLPHTCCYTLCLLESRTVLVHYCSQE</sequence>
<evidence type="ECO:0000313" key="2">
    <source>
        <dbReference type="Proteomes" id="UP000324222"/>
    </source>
</evidence>
<gene>
    <name evidence="1" type="ORF">E2C01_062973</name>
</gene>
<reference evidence="1 2" key="1">
    <citation type="submission" date="2019-05" db="EMBL/GenBank/DDBJ databases">
        <title>Another draft genome of Portunus trituberculatus and its Hox gene families provides insights of decapod evolution.</title>
        <authorList>
            <person name="Jeong J.-H."/>
            <person name="Song I."/>
            <person name="Kim S."/>
            <person name="Choi T."/>
            <person name="Kim D."/>
            <person name="Ryu S."/>
            <person name="Kim W."/>
        </authorList>
    </citation>
    <scope>NUCLEOTIDE SEQUENCE [LARGE SCALE GENOMIC DNA]</scope>
    <source>
        <tissue evidence="1">Muscle</tissue>
    </source>
</reference>
<evidence type="ECO:0000313" key="1">
    <source>
        <dbReference type="EMBL" id="MPC68764.1"/>
    </source>
</evidence>
<accession>A0A5B7HJJ4</accession>
<dbReference type="Proteomes" id="UP000324222">
    <property type="component" value="Unassembled WGS sequence"/>
</dbReference>